<evidence type="ECO:0000256" key="1">
    <source>
        <dbReference type="ARBA" id="ARBA00023015"/>
    </source>
</evidence>
<dbReference type="Gene3D" id="1.10.10.10">
    <property type="entry name" value="Winged helix-like DNA-binding domain superfamily/Winged helix DNA-binding domain"/>
    <property type="match status" value="1"/>
</dbReference>
<dbReference type="InterPro" id="IPR052362">
    <property type="entry name" value="HTH-GbsR_regulator"/>
</dbReference>
<keyword evidence="1" id="KW-0805">Transcription regulation</keyword>
<evidence type="ECO:0000256" key="2">
    <source>
        <dbReference type="ARBA" id="ARBA00023125"/>
    </source>
</evidence>
<dbReference type="GO" id="GO:0003700">
    <property type="term" value="F:DNA-binding transcription factor activity"/>
    <property type="evidence" value="ECO:0007669"/>
    <property type="project" value="InterPro"/>
</dbReference>
<dbReference type="Proteomes" id="UP000469185">
    <property type="component" value="Unassembled WGS sequence"/>
</dbReference>
<protein>
    <submittedName>
        <fullName evidence="5">MarR family transcriptional regulator</fullName>
    </submittedName>
</protein>
<sequence length="178" mass="20506">MYGTTPKSTSAHDDAVLRFVERFALLLNEAGLPRMSARVFAYVLADDAESYSARELAEGLRVSPAAISGAVRMLVQAGMLAKERDPGSRVDHYRVYDDDVWSAIMLQRRPVLDRYEEVMAEGVAQLGRDRRGGRRVEETLEFYRFMNEDLLLLIERWREHRRRWLEQQDDAATEPGQD</sequence>
<dbReference type="InterPro" id="IPR000835">
    <property type="entry name" value="HTH_MarR-typ"/>
</dbReference>
<accession>A0A6N9YLI7</accession>
<keyword evidence="3" id="KW-0804">Transcription</keyword>
<evidence type="ECO:0000313" key="5">
    <source>
        <dbReference type="EMBL" id="NED95825.1"/>
    </source>
</evidence>
<organism evidence="5 6">
    <name type="scientific">Phytoactinopolyspora alkaliphila</name>
    <dbReference type="NCBI Taxonomy" id="1783498"/>
    <lineage>
        <taxon>Bacteria</taxon>
        <taxon>Bacillati</taxon>
        <taxon>Actinomycetota</taxon>
        <taxon>Actinomycetes</taxon>
        <taxon>Jiangellales</taxon>
        <taxon>Jiangellaceae</taxon>
        <taxon>Phytoactinopolyspora</taxon>
    </lineage>
</organism>
<dbReference type="Pfam" id="PF12802">
    <property type="entry name" value="MarR_2"/>
    <property type="match status" value="1"/>
</dbReference>
<proteinExistence type="predicted"/>
<evidence type="ECO:0000313" key="6">
    <source>
        <dbReference type="Proteomes" id="UP000469185"/>
    </source>
</evidence>
<dbReference type="PANTHER" id="PTHR38465">
    <property type="entry name" value="HTH-TYPE TRANSCRIPTIONAL REGULATOR MJ1563-RELATED"/>
    <property type="match status" value="1"/>
</dbReference>
<dbReference type="GO" id="GO:0003677">
    <property type="term" value="F:DNA binding"/>
    <property type="evidence" value="ECO:0007669"/>
    <property type="project" value="UniProtKB-KW"/>
</dbReference>
<feature type="domain" description="HTH marR-type" evidence="4">
    <location>
        <begin position="31"/>
        <end position="88"/>
    </location>
</feature>
<dbReference type="PANTHER" id="PTHR38465:SF2">
    <property type="entry name" value="HTH-TYPE TRANSCRIPTIONAL REGULATOR MMPR5"/>
    <property type="match status" value="1"/>
</dbReference>
<evidence type="ECO:0000256" key="3">
    <source>
        <dbReference type="ARBA" id="ARBA00023163"/>
    </source>
</evidence>
<reference evidence="5 6" key="1">
    <citation type="submission" date="2020-02" db="EMBL/GenBank/DDBJ databases">
        <authorList>
            <person name="Li X.-J."/>
            <person name="Feng X.-M."/>
        </authorList>
    </citation>
    <scope>NUCLEOTIDE SEQUENCE [LARGE SCALE GENOMIC DNA]</scope>
    <source>
        <strain evidence="5 6">CGMCC 4.7225</strain>
    </source>
</reference>
<gene>
    <name evidence="5" type="ORF">G1H11_10920</name>
</gene>
<comment type="caution">
    <text evidence="5">The sequence shown here is derived from an EMBL/GenBank/DDBJ whole genome shotgun (WGS) entry which is preliminary data.</text>
</comment>
<dbReference type="SUPFAM" id="SSF46785">
    <property type="entry name" value="Winged helix' DNA-binding domain"/>
    <property type="match status" value="1"/>
</dbReference>
<dbReference type="InterPro" id="IPR036388">
    <property type="entry name" value="WH-like_DNA-bd_sf"/>
</dbReference>
<evidence type="ECO:0000259" key="4">
    <source>
        <dbReference type="Pfam" id="PF12802"/>
    </source>
</evidence>
<keyword evidence="2" id="KW-0238">DNA-binding</keyword>
<dbReference type="InterPro" id="IPR036390">
    <property type="entry name" value="WH_DNA-bd_sf"/>
</dbReference>
<dbReference type="EMBL" id="JAAGOB010000005">
    <property type="protein sequence ID" value="NED95825.1"/>
    <property type="molecule type" value="Genomic_DNA"/>
</dbReference>
<dbReference type="AlphaFoldDB" id="A0A6N9YLI7"/>
<keyword evidence="6" id="KW-1185">Reference proteome</keyword>
<name>A0A6N9YLI7_9ACTN</name>